<feature type="compositionally biased region" description="Low complexity" evidence="1">
    <location>
        <begin position="267"/>
        <end position="278"/>
    </location>
</feature>
<feature type="compositionally biased region" description="Pro residues" evidence="1">
    <location>
        <begin position="279"/>
        <end position="296"/>
    </location>
</feature>
<accession>A0A835YIC1</accession>
<proteinExistence type="predicted"/>
<reference evidence="3" key="1">
    <citation type="journal article" date="2020" name="bioRxiv">
        <title>Comparative genomics of Chlamydomonas.</title>
        <authorList>
            <person name="Craig R.J."/>
            <person name="Hasan A.R."/>
            <person name="Ness R.W."/>
            <person name="Keightley P.D."/>
        </authorList>
    </citation>
    <scope>NUCLEOTIDE SEQUENCE</scope>
    <source>
        <strain evidence="3">CCAP 11/70</strain>
    </source>
</reference>
<name>A0A835YIC1_9CHLO</name>
<evidence type="ECO:0000256" key="2">
    <source>
        <dbReference type="SAM" id="Phobius"/>
    </source>
</evidence>
<feature type="region of interest" description="Disordered" evidence="1">
    <location>
        <begin position="249"/>
        <end position="331"/>
    </location>
</feature>
<dbReference type="EMBL" id="JAEHOE010000001">
    <property type="protein sequence ID" value="KAG2501758.1"/>
    <property type="molecule type" value="Genomic_DNA"/>
</dbReference>
<organism evidence="3 4">
    <name type="scientific">Edaphochlamys debaryana</name>
    <dbReference type="NCBI Taxonomy" id="47281"/>
    <lineage>
        <taxon>Eukaryota</taxon>
        <taxon>Viridiplantae</taxon>
        <taxon>Chlorophyta</taxon>
        <taxon>core chlorophytes</taxon>
        <taxon>Chlorophyceae</taxon>
        <taxon>CS clade</taxon>
        <taxon>Chlamydomonadales</taxon>
        <taxon>Chlamydomonadales incertae sedis</taxon>
        <taxon>Edaphochlamys</taxon>
    </lineage>
</organism>
<gene>
    <name evidence="3" type="ORF">HYH03_000258</name>
</gene>
<comment type="caution">
    <text evidence="3">The sequence shown here is derived from an EMBL/GenBank/DDBJ whole genome shotgun (WGS) entry which is preliminary data.</text>
</comment>
<feature type="transmembrane region" description="Helical" evidence="2">
    <location>
        <begin position="12"/>
        <end position="33"/>
    </location>
</feature>
<protein>
    <recommendedName>
        <fullName evidence="5">Wax synthase domain-containing protein</fullName>
    </recommendedName>
</protein>
<keyword evidence="2" id="KW-1133">Transmembrane helix</keyword>
<dbReference type="Proteomes" id="UP000612055">
    <property type="component" value="Unassembled WGS sequence"/>
</dbReference>
<evidence type="ECO:0008006" key="5">
    <source>
        <dbReference type="Google" id="ProtNLM"/>
    </source>
</evidence>
<feature type="transmembrane region" description="Helical" evidence="2">
    <location>
        <begin position="66"/>
        <end position="84"/>
    </location>
</feature>
<evidence type="ECO:0000313" key="3">
    <source>
        <dbReference type="EMBL" id="KAG2501758.1"/>
    </source>
</evidence>
<dbReference type="PANTHER" id="PTHR31595:SF57">
    <property type="entry name" value="OS04G0481900 PROTEIN"/>
    <property type="match status" value="1"/>
</dbReference>
<keyword evidence="2" id="KW-0812">Transmembrane</keyword>
<feature type="transmembrane region" description="Helical" evidence="2">
    <location>
        <begin position="40"/>
        <end position="60"/>
    </location>
</feature>
<feature type="compositionally biased region" description="Low complexity" evidence="1">
    <location>
        <begin position="249"/>
        <end position="260"/>
    </location>
</feature>
<evidence type="ECO:0000313" key="4">
    <source>
        <dbReference type="Proteomes" id="UP000612055"/>
    </source>
</evidence>
<evidence type="ECO:0000256" key="1">
    <source>
        <dbReference type="SAM" id="MobiDB-lite"/>
    </source>
</evidence>
<dbReference type="InterPro" id="IPR044851">
    <property type="entry name" value="Wax_synthase"/>
</dbReference>
<keyword evidence="2" id="KW-0472">Membrane</keyword>
<keyword evidence="4" id="KW-1185">Reference proteome</keyword>
<dbReference type="OrthoDB" id="1077582at2759"/>
<dbReference type="PANTHER" id="PTHR31595">
    <property type="entry name" value="LONG-CHAIN-ALCOHOL O-FATTY-ACYLTRANSFERASE 3-RELATED"/>
    <property type="match status" value="1"/>
</dbReference>
<sequence length="471" mass="48523">MDPTAQGWLAWAGWVLAVALSCVASAGAVRAIGRSTPPGLLRLALCLPAAALYCVSPFAFELQSASRASAAAMLMWLATFKLLAFALGRGYLAKAGLTLGQFTALLLWPIVPVTGKRGGPDGRVQMVDRGQRAAVALRRVVWRLPENLAVTVVGLYTLTHPAVPLFVKTYSAAFGVCAYCGLWANACAALVTVVHGLEVGPAWERPWLQTSLGDFWGRRWNLPASSSLKHLVYEPLVEGSLVPRRRPHLAAPAAAEPAGPTTDLPGALPTVLPASSSLSPPPPPSADGPATSPPATTPGTSSPAPTQQPDSLQTPSGRNGRSNNGGGGPRVSKAARLAGLAATFLVSGAMHEVLLVSCTGDWAQLGKQTLFFAIQAPLMIAEQQLVKTLQAARVPLPTWLCIPVASLSLQASIPARYLFWGAYFAAVSPRSTPLSAPGAGPSGLEEALLGGSGAAAAAAGLGLAGGAKTEL</sequence>
<dbReference type="GO" id="GO:0008374">
    <property type="term" value="F:O-acyltransferase activity"/>
    <property type="evidence" value="ECO:0007669"/>
    <property type="project" value="InterPro"/>
</dbReference>
<dbReference type="AlphaFoldDB" id="A0A835YIC1"/>
<dbReference type="GO" id="GO:0006629">
    <property type="term" value="P:lipid metabolic process"/>
    <property type="evidence" value="ECO:0007669"/>
    <property type="project" value="InterPro"/>
</dbReference>